<dbReference type="UniPathway" id="UPA00035">
    <property type="reaction ID" value="UER00042"/>
</dbReference>
<gene>
    <name evidence="9 11" type="primary">trpF</name>
    <name evidence="11" type="ORF">CA12_31090</name>
</gene>
<evidence type="ECO:0000256" key="2">
    <source>
        <dbReference type="ARBA" id="ARBA00004664"/>
    </source>
</evidence>
<dbReference type="GO" id="GO:0004640">
    <property type="term" value="F:phosphoribosylanthranilate isomerase activity"/>
    <property type="evidence" value="ECO:0007669"/>
    <property type="project" value="UniProtKB-UniRule"/>
</dbReference>
<protein>
    <recommendedName>
        <fullName evidence="4 9">N-(5'-phosphoribosyl)anthranilate isomerase</fullName>
        <shortName evidence="9">PRAI</shortName>
        <ecNumber evidence="3 9">5.3.1.24</ecNumber>
    </recommendedName>
</protein>
<keyword evidence="12" id="KW-1185">Reference proteome</keyword>
<comment type="similarity">
    <text evidence="9">Belongs to the TrpF family.</text>
</comment>
<dbReference type="InterPro" id="IPR044643">
    <property type="entry name" value="TrpF_fam"/>
</dbReference>
<evidence type="ECO:0000256" key="9">
    <source>
        <dbReference type="HAMAP-Rule" id="MF_00135"/>
    </source>
</evidence>
<feature type="domain" description="N-(5'phosphoribosyl) anthranilate isomerase (PRAI)" evidence="10">
    <location>
        <begin position="3"/>
        <end position="219"/>
    </location>
</feature>
<dbReference type="InterPro" id="IPR001240">
    <property type="entry name" value="PRAI_dom"/>
</dbReference>
<organism evidence="11 12">
    <name type="scientific">Alienimonas californiensis</name>
    <dbReference type="NCBI Taxonomy" id="2527989"/>
    <lineage>
        <taxon>Bacteria</taxon>
        <taxon>Pseudomonadati</taxon>
        <taxon>Planctomycetota</taxon>
        <taxon>Planctomycetia</taxon>
        <taxon>Planctomycetales</taxon>
        <taxon>Planctomycetaceae</taxon>
        <taxon>Alienimonas</taxon>
    </lineage>
</organism>
<dbReference type="Proteomes" id="UP000318741">
    <property type="component" value="Chromosome"/>
</dbReference>
<dbReference type="OrthoDB" id="9786954at2"/>
<evidence type="ECO:0000259" key="10">
    <source>
        <dbReference type="Pfam" id="PF00697"/>
    </source>
</evidence>
<sequence length="225" mass="23473">MFVKICGFTDPANVAAVCGGDDPPDAIGLNFWDGSKRFVGRQDGALGTGPTMKAALPDGVSVWGVFVNMGVRWITDYLPGLDAVQFHGDESPHATANVRKYLRDGQAVRAWRVRGSLDPLVSHLEAAKQAGSTPDRILLDAAIPGAYGGTGAKLDWHALRGELDRVGDALPPVILAGGLTPENVAEAIRIVRPWGVDVAGGVESAPGIKDPAKVAAFCDAARGAL</sequence>
<evidence type="ECO:0000256" key="6">
    <source>
        <dbReference type="ARBA" id="ARBA00022822"/>
    </source>
</evidence>
<evidence type="ECO:0000256" key="5">
    <source>
        <dbReference type="ARBA" id="ARBA00022605"/>
    </source>
</evidence>
<dbReference type="EMBL" id="CP036265">
    <property type="protein sequence ID" value="QDT16999.1"/>
    <property type="molecule type" value="Genomic_DNA"/>
</dbReference>
<dbReference type="InterPro" id="IPR013785">
    <property type="entry name" value="Aldolase_TIM"/>
</dbReference>
<dbReference type="InterPro" id="IPR011060">
    <property type="entry name" value="RibuloseP-bd_barrel"/>
</dbReference>
<keyword evidence="6 9" id="KW-0822">Tryptophan biosynthesis</keyword>
<dbReference type="GO" id="GO:0000162">
    <property type="term" value="P:L-tryptophan biosynthetic process"/>
    <property type="evidence" value="ECO:0007669"/>
    <property type="project" value="UniProtKB-UniRule"/>
</dbReference>
<name>A0A517PCA6_9PLAN</name>
<dbReference type="RefSeq" id="WP_145359908.1">
    <property type="nucleotide sequence ID" value="NZ_CP036265.1"/>
</dbReference>
<accession>A0A517PCA6</accession>
<dbReference type="SUPFAM" id="SSF51366">
    <property type="entry name" value="Ribulose-phoshate binding barrel"/>
    <property type="match status" value="1"/>
</dbReference>
<dbReference type="AlphaFoldDB" id="A0A517PCA6"/>
<dbReference type="PANTHER" id="PTHR42894">
    <property type="entry name" value="N-(5'-PHOSPHORIBOSYL)ANTHRANILATE ISOMERASE"/>
    <property type="match status" value="1"/>
</dbReference>
<keyword evidence="7 9" id="KW-0057">Aromatic amino acid biosynthesis</keyword>
<comment type="pathway">
    <text evidence="2 9">Amino-acid biosynthesis; L-tryptophan biosynthesis; L-tryptophan from chorismate: step 3/5.</text>
</comment>
<evidence type="ECO:0000256" key="1">
    <source>
        <dbReference type="ARBA" id="ARBA00001164"/>
    </source>
</evidence>
<evidence type="ECO:0000256" key="3">
    <source>
        <dbReference type="ARBA" id="ARBA00012572"/>
    </source>
</evidence>
<dbReference type="PANTHER" id="PTHR42894:SF1">
    <property type="entry name" value="N-(5'-PHOSPHORIBOSYL)ANTHRANILATE ISOMERASE"/>
    <property type="match status" value="1"/>
</dbReference>
<evidence type="ECO:0000313" key="11">
    <source>
        <dbReference type="EMBL" id="QDT16999.1"/>
    </source>
</evidence>
<evidence type="ECO:0000256" key="7">
    <source>
        <dbReference type="ARBA" id="ARBA00023141"/>
    </source>
</evidence>
<dbReference type="KEGG" id="acaf:CA12_31090"/>
<dbReference type="Pfam" id="PF00697">
    <property type="entry name" value="PRAI"/>
    <property type="match status" value="1"/>
</dbReference>
<evidence type="ECO:0000256" key="8">
    <source>
        <dbReference type="ARBA" id="ARBA00023235"/>
    </source>
</evidence>
<dbReference type="CDD" id="cd00405">
    <property type="entry name" value="PRAI"/>
    <property type="match status" value="1"/>
</dbReference>
<evidence type="ECO:0000313" key="12">
    <source>
        <dbReference type="Proteomes" id="UP000318741"/>
    </source>
</evidence>
<dbReference type="HAMAP" id="MF_00135">
    <property type="entry name" value="PRAI"/>
    <property type="match status" value="1"/>
</dbReference>
<proteinExistence type="inferred from homology"/>
<keyword evidence="8 9" id="KW-0413">Isomerase</keyword>
<dbReference type="Gene3D" id="3.20.20.70">
    <property type="entry name" value="Aldolase class I"/>
    <property type="match status" value="1"/>
</dbReference>
<reference evidence="11 12" key="1">
    <citation type="submission" date="2019-02" db="EMBL/GenBank/DDBJ databases">
        <title>Deep-cultivation of Planctomycetes and their phenomic and genomic characterization uncovers novel biology.</title>
        <authorList>
            <person name="Wiegand S."/>
            <person name="Jogler M."/>
            <person name="Boedeker C."/>
            <person name="Pinto D."/>
            <person name="Vollmers J."/>
            <person name="Rivas-Marin E."/>
            <person name="Kohn T."/>
            <person name="Peeters S.H."/>
            <person name="Heuer A."/>
            <person name="Rast P."/>
            <person name="Oberbeckmann S."/>
            <person name="Bunk B."/>
            <person name="Jeske O."/>
            <person name="Meyerdierks A."/>
            <person name="Storesund J.E."/>
            <person name="Kallscheuer N."/>
            <person name="Luecker S."/>
            <person name="Lage O.M."/>
            <person name="Pohl T."/>
            <person name="Merkel B.J."/>
            <person name="Hornburger P."/>
            <person name="Mueller R.-W."/>
            <person name="Bruemmer F."/>
            <person name="Labrenz M."/>
            <person name="Spormann A.M."/>
            <person name="Op den Camp H."/>
            <person name="Overmann J."/>
            <person name="Amann R."/>
            <person name="Jetten M.S.M."/>
            <person name="Mascher T."/>
            <person name="Medema M.H."/>
            <person name="Devos D.P."/>
            <person name="Kaster A.-K."/>
            <person name="Ovreas L."/>
            <person name="Rohde M."/>
            <person name="Galperin M.Y."/>
            <person name="Jogler C."/>
        </authorList>
    </citation>
    <scope>NUCLEOTIDE SEQUENCE [LARGE SCALE GENOMIC DNA]</scope>
    <source>
        <strain evidence="11 12">CA12</strain>
    </source>
</reference>
<evidence type="ECO:0000256" key="4">
    <source>
        <dbReference type="ARBA" id="ARBA00022272"/>
    </source>
</evidence>
<dbReference type="EC" id="5.3.1.24" evidence="3 9"/>
<keyword evidence="5 9" id="KW-0028">Amino-acid biosynthesis</keyword>
<comment type="catalytic activity">
    <reaction evidence="1 9">
        <text>N-(5-phospho-beta-D-ribosyl)anthranilate = 1-(2-carboxyphenylamino)-1-deoxy-D-ribulose 5-phosphate</text>
        <dbReference type="Rhea" id="RHEA:21540"/>
        <dbReference type="ChEBI" id="CHEBI:18277"/>
        <dbReference type="ChEBI" id="CHEBI:58613"/>
        <dbReference type="EC" id="5.3.1.24"/>
    </reaction>
</comment>